<feature type="domain" description="Amidohydrolase-related" evidence="1">
    <location>
        <begin position="277"/>
        <end position="392"/>
    </location>
</feature>
<dbReference type="Pfam" id="PF01979">
    <property type="entry name" value="Amidohydro_1"/>
    <property type="match status" value="1"/>
</dbReference>
<evidence type="ECO:0000313" key="2">
    <source>
        <dbReference type="EMBL" id="GIQ63436.1"/>
    </source>
</evidence>
<dbReference type="SUPFAM" id="SSF51338">
    <property type="entry name" value="Composite domain of metallo-dependent hydrolases"/>
    <property type="match status" value="1"/>
</dbReference>
<dbReference type="PANTHER" id="PTHR43135">
    <property type="entry name" value="ALPHA-D-RIBOSE 1-METHYLPHOSPHONATE 5-TRIPHOSPHATE DIPHOSPHATASE"/>
    <property type="match status" value="1"/>
</dbReference>
<dbReference type="NCBIfam" id="NF011987">
    <property type="entry name" value="PRK15446.2-3"/>
    <property type="match status" value="1"/>
</dbReference>
<dbReference type="Proteomes" id="UP000680304">
    <property type="component" value="Unassembled WGS sequence"/>
</dbReference>
<dbReference type="InterPro" id="IPR051781">
    <property type="entry name" value="Metallo-dep_Hydrolase"/>
</dbReference>
<name>A0ABQ4N673_9BACL</name>
<comment type="caution">
    <text evidence="2">The sequence shown here is derived from an EMBL/GenBank/DDBJ whole genome shotgun (WGS) entry which is preliminary data.</text>
</comment>
<proteinExistence type="predicted"/>
<dbReference type="InterPro" id="IPR012696">
    <property type="entry name" value="PhnM"/>
</dbReference>
<dbReference type="SUPFAM" id="SSF51556">
    <property type="entry name" value="Metallo-dependent hydrolases"/>
    <property type="match status" value="1"/>
</dbReference>
<dbReference type="InterPro" id="IPR006680">
    <property type="entry name" value="Amidohydro-rel"/>
</dbReference>
<organism evidence="2 3">
    <name type="scientific">Paenibacillus cisolokensis</name>
    <dbReference type="NCBI Taxonomy" id="1658519"/>
    <lineage>
        <taxon>Bacteria</taxon>
        <taxon>Bacillati</taxon>
        <taxon>Bacillota</taxon>
        <taxon>Bacilli</taxon>
        <taxon>Bacillales</taxon>
        <taxon>Paenibacillaceae</taxon>
        <taxon>Paenibacillus</taxon>
    </lineage>
</organism>
<dbReference type="NCBIfam" id="NF011990">
    <property type="entry name" value="PRK15446.2-6"/>
    <property type="match status" value="1"/>
</dbReference>
<evidence type="ECO:0000313" key="3">
    <source>
        <dbReference type="Proteomes" id="UP000680304"/>
    </source>
</evidence>
<dbReference type="PIRSF" id="PIRSF038971">
    <property type="entry name" value="PhnM"/>
    <property type="match status" value="1"/>
</dbReference>
<dbReference type="Gene3D" id="2.30.40.10">
    <property type="entry name" value="Urease, subunit C, domain 1"/>
    <property type="match status" value="2"/>
</dbReference>
<dbReference type="NCBIfam" id="NF011984">
    <property type="entry name" value="PRK15446.1-5"/>
    <property type="match status" value="1"/>
</dbReference>
<dbReference type="InterPro" id="IPR011059">
    <property type="entry name" value="Metal-dep_hydrolase_composite"/>
</dbReference>
<dbReference type="RefSeq" id="WP_213528599.1">
    <property type="nucleotide sequence ID" value="NZ_BOVJ01000062.1"/>
</dbReference>
<evidence type="ECO:0000259" key="1">
    <source>
        <dbReference type="Pfam" id="PF01979"/>
    </source>
</evidence>
<sequence length="401" mass="44622">MSTMWIIGGSIVLPDEVVTGSLKIEDGRIAEIRREAADDPDRRGMAEATAEGDDTIIIDAGGLYVMPGLVDIHSDAIEKEVQPRPNTMFPLDMALMEFERKLPLHGITSMYHSLSLGVGLSLRGDHYLTQLVELIRRYRSKRSMVRHGIHLRYEVSHLDGLPIVERYIQEKVIDYLSFMNHSPGQGQYREPGSFERYVMKNQGVDREEVRYIVEDLLKRQRQVDWSRLRDLGRLATRNGIAVASHDDDSPERVDESIRYGATVSEFPMNLDTARHAIKRGIRVCVGAPNVVRGGSHDNNMRAADAIAAGAADILCSDYHPSSLLAAIFKLSDDGIIGLPEAVRMGTLHPAQAIGAEQVIGSIEPGKAADLLLVDRYEGYPWVRRTIVGGREVYAASEYYLG</sequence>
<keyword evidence="3" id="KW-1185">Reference proteome</keyword>
<dbReference type="EMBL" id="BOVJ01000062">
    <property type="protein sequence ID" value="GIQ63436.1"/>
    <property type="molecule type" value="Genomic_DNA"/>
</dbReference>
<accession>A0ABQ4N673</accession>
<reference evidence="2 3" key="1">
    <citation type="submission" date="2021-04" db="EMBL/GenBank/DDBJ databases">
        <title>Draft genome sequence of Paenibacillus cisolokensis, LC2-13A.</title>
        <authorList>
            <person name="Uke A."/>
            <person name="Chhe C."/>
            <person name="Baramee S."/>
            <person name="Kosugi A."/>
        </authorList>
    </citation>
    <scope>NUCLEOTIDE SEQUENCE [LARGE SCALE GENOMIC DNA]</scope>
    <source>
        <strain evidence="2 3">LC2-13A</strain>
    </source>
</reference>
<dbReference type="PANTHER" id="PTHR43135:SF3">
    <property type="entry name" value="ALPHA-D-RIBOSE 1-METHYLPHOSPHONATE 5-TRIPHOSPHATE DIPHOSPHATASE"/>
    <property type="match status" value="1"/>
</dbReference>
<protein>
    <submittedName>
        <fullName evidence="2">Alpha-D-ribose 1-methylphosphonate 5-triphosphate diphosphatase</fullName>
    </submittedName>
</protein>
<gene>
    <name evidence="2" type="primary">phnM</name>
    <name evidence="2" type="ORF">PACILC2_20040</name>
</gene>
<dbReference type="InterPro" id="IPR032466">
    <property type="entry name" value="Metal_Hydrolase"/>
</dbReference>